<dbReference type="EMBL" id="JSZA02000142">
    <property type="protein sequence ID" value="TGO02402.1"/>
    <property type="molecule type" value="Genomic_DNA"/>
</dbReference>
<keyword evidence="3" id="KW-1185">Reference proteome</keyword>
<evidence type="ECO:0000313" key="2">
    <source>
        <dbReference type="EMBL" id="TGO02402.1"/>
    </source>
</evidence>
<dbReference type="AlphaFoldDB" id="A0A4E0QYV9"/>
<feature type="compositionally biased region" description="Basic and acidic residues" evidence="1">
    <location>
        <begin position="10"/>
        <end position="35"/>
    </location>
</feature>
<sequence length="223" mass="24838">MDSSTGRQWNGKDDGIKDVNDEEAPREMEDIKDVNEAPIPETTPILPKDMDGDDGINEAPIPESTTNLPRHSIHYFLDIASQTTEPFEMVVSNSEEPAQIDLVFEENNKRLNKGEERIIVDLGPLFPRWQAAGAKGSNVGILDEGPQVQLLKTPAKFKGIPMSASESQTIQIRVDVIPEKETRREDSFSNTIRELAPRDGMPIDSEPQECIRLCAPPGGYYSY</sequence>
<evidence type="ECO:0000256" key="1">
    <source>
        <dbReference type="SAM" id="MobiDB-lite"/>
    </source>
</evidence>
<name>A0A4E0QYV9_9GAMM</name>
<reference evidence="2 3" key="1">
    <citation type="journal article" date="2016" name="Front. Microbiol.">
        <title>Single-Cell (Meta-)Genomics of a Dimorphic Candidatus Thiomargarita nelsonii Reveals Genomic Plasticity.</title>
        <authorList>
            <person name="Flood B.E."/>
            <person name="Fliss P."/>
            <person name="Jones D.S."/>
            <person name="Dick G.J."/>
            <person name="Jain S."/>
            <person name="Kaster A.K."/>
            <person name="Winkel M."/>
            <person name="Mussmann M."/>
            <person name="Bailey J."/>
        </authorList>
    </citation>
    <scope>NUCLEOTIDE SEQUENCE [LARGE SCALE GENOMIC DNA]</scope>
    <source>
        <strain evidence="2">Hydrate Ridge</strain>
    </source>
</reference>
<proteinExistence type="predicted"/>
<comment type="caution">
    <text evidence="2">The sequence shown here is derived from an EMBL/GenBank/DDBJ whole genome shotgun (WGS) entry which is preliminary data.</text>
</comment>
<organism evidence="2 3">
    <name type="scientific">Candidatus Thiomargarita nelsonii</name>
    <dbReference type="NCBI Taxonomy" id="1003181"/>
    <lineage>
        <taxon>Bacteria</taxon>
        <taxon>Pseudomonadati</taxon>
        <taxon>Pseudomonadota</taxon>
        <taxon>Gammaproteobacteria</taxon>
        <taxon>Thiotrichales</taxon>
        <taxon>Thiotrichaceae</taxon>
        <taxon>Thiomargarita</taxon>
    </lineage>
</organism>
<dbReference type="Proteomes" id="UP000030428">
    <property type="component" value="Unassembled WGS sequence"/>
</dbReference>
<feature type="region of interest" description="Disordered" evidence="1">
    <location>
        <begin position="1"/>
        <end position="52"/>
    </location>
</feature>
<evidence type="ECO:0000313" key="3">
    <source>
        <dbReference type="Proteomes" id="UP000030428"/>
    </source>
</evidence>
<protein>
    <submittedName>
        <fullName evidence="2">Uncharacterized protein</fullName>
    </submittedName>
</protein>
<gene>
    <name evidence="2" type="ORF">PN36_25610</name>
</gene>
<accession>A0A4E0QYV9</accession>